<dbReference type="PANTHER" id="PTHR11101:SF80">
    <property type="entry name" value="PHOSPHATE TRANSPORTER"/>
    <property type="match status" value="1"/>
</dbReference>
<keyword evidence="6" id="KW-0592">Phosphate transport</keyword>
<feature type="transmembrane region" description="Helical" evidence="6">
    <location>
        <begin position="132"/>
        <end position="158"/>
    </location>
</feature>
<dbReference type="GO" id="GO:0016020">
    <property type="term" value="C:membrane"/>
    <property type="evidence" value="ECO:0007669"/>
    <property type="project" value="UniProtKB-SubCell"/>
</dbReference>
<evidence type="ECO:0000256" key="6">
    <source>
        <dbReference type="RuleBase" id="RU363058"/>
    </source>
</evidence>
<name>A0A2W5UKG7_9BACT</name>
<proteinExistence type="inferred from homology"/>
<organism evidence="7 8">
    <name type="scientific">Archangium gephyra</name>
    <dbReference type="NCBI Taxonomy" id="48"/>
    <lineage>
        <taxon>Bacteria</taxon>
        <taxon>Pseudomonadati</taxon>
        <taxon>Myxococcota</taxon>
        <taxon>Myxococcia</taxon>
        <taxon>Myxococcales</taxon>
        <taxon>Cystobacterineae</taxon>
        <taxon>Archangiaceae</taxon>
        <taxon>Archangium</taxon>
    </lineage>
</organism>
<keyword evidence="3 6" id="KW-0812">Transmembrane</keyword>
<protein>
    <recommendedName>
        <fullName evidence="6">Phosphate transporter</fullName>
    </recommendedName>
</protein>
<evidence type="ECO:0000256" key="1">
    <source>
        <dbReference type="ARBA" id="ARBA00004141"/>
    </source>
</evidence>
<feature type="transmembrane region" description="Helical" evidence="6">
    <location>
        <begin position="165"/>
        <end position="181"/>
    </location>
</feature>
<evidence type="ECO:0000313" key="7">
    <source>
        <dbReference type="EMBL" id="PZR09558.1"/>
    </source>
</evidence>
<reference evidence="7 8" key="1">
    <citation type="submission" date="2017-08" db="EMBL/GenBank/DDBJ databases">
        <title>Infants hospitalized years apart are colonized by the same room-sourced microbial strains.</title>
        <authorList>
            <person name="Brooks B."/>
            <person name="Olm M.R."/>
            <person name="Firek B.A."/>
            <person name="Baker R."/>
            <person name="Thomas B.C."/>
            <person name="Morowitz M.J."/>
            <person name="Banfield J.F."/>
        </authorList>
    </citation>
    <scope>NUCLEOTIDE SEQUENCE [LARGE SCALE GENOMIC DNA]</scope>
    <source>
        <strain evidence="7">S2_003_000_R2_14</strain>
    </source>
</reference>
<dbReference type="AlphaFoldDB" id="A0A2W5UKG7"/>
<keyword evidence="4 6" id="KW-1133">Transmembrane helix</keyword>
<feature type="transmembrane region" description="Helical" evidence="6">
    <location>
        <begin position="77"/>
        <end position="96"/>
    </location>
</feature>
<feature type="transmembrane region" description="Helical" evidence="6">
    <location>
        <begin position="201"/>
        <end position="219"/>
    </location>
</feature>
<dbReference type="PANTHER" id="PTHR11101">
    <property type="entry name" value="PHOSPHATE TRANSPORTER"/>
    <property type="match status" value="1"/>
</dbReference>
<feature type="transmembrane region" description="Helical" evidence="6">
    <location>
        <begin position="251"/>
        <end position="268"/>
    </location>
</feature>
<comment type="caution">
    <text evidence="7">The sequence shown here is derived from an EMBL/GenBank/DDBJ whole genome shotgun (WGS) entry which is preliminary data.</text>
</comment>
<feature type="transmembrane region" description="Helical" evidence="6">
    <location>
        <begin position="43"/>
        <end position="65"/>
    </location>
</feature>
<dbReference type="GO" id="GO:0005315">
    <property type="term" value="F:phosphate transmembrane transporter activity"/>
    <property type="evidence" value="ECO:0007669"/>
    <property type="project" value="InterPro"/>
</dbReference>
<feature type="transmembrane region" description="Helical" evidence="6">
    <location>
        <begin position="370"/>
        <end position="391"/>
    </location>
</feature>
<dbReference type="Pfam" id="PF01384">
    <property type="entry name" value="PHO4"/>
    <property type="match status" value="1"/>
</dbReference>
<comment type="subcellular location">
    <subcellularLocation>
        <location evidence="1 6">Membrane</location>
        <topology evidence="1 6">Multi-pass membrane protein</topology>
    </subcellularLocation>
</comment>
<evidence type="ECO:0000313" key="8">
    <source>
        <dbReference type="Proteomes" id="UP000249061"/>
    </source>
</evidence>
<gene>
    <name evidence="7" type="ORF">DI536_21685</name>
</gene>
<keyword evidence="5 6" id="KW-0472">Membrane</keyword>
<evidence type="ECO:0000256" key="5">
    <source>
        <dbReference type="ARBA" id="ARBA00023136"/>
    </source>
</evidence>
<keyword evidence="2 6" id="KW-0813">Transport</keyword>
<dbReference type="GO" id="GO:0035435">
    <property type="term" value="P:phosphate ion transmembrane transport"/>
    <property type="evidence" value="ECO:0007669"/>
    <property type="project" value="TreeGrafter"/>
</dbReference>
<dbReference type="Proteomes" id="UP000249061">
    <property type="component" value="Unassembled WGS sequence"/>
</dbReference>
<accession>A0A2W5UKG7</accession>
<evidence type="ECO:0000256" key="4">
    <source>
        <dbReference type="ARBA" id="ARBA00022989"/>
    </source>
</evidence>
<evidence type="ECO:0000256" key="3">
    <source>
        <dbReference type="ARBA" id="ARBA00022692"/>
    </source>
</evidence>
<sequence length="401" mass="41112">MVSLLIAVVVMAIVFDYINGFHDAANAIATVVSTGVLPIRTAVFLAGILNFIGAVTGTAVAKTIASGFADPSNVTQAVVLAALLGASTWNLITWWFGIPSSSSHALVGGLAGAVVAHAGLGAFKWSALVQKVLIPLVASPTIGFVVAFFTMVGLVWIARGYWSKPVLGGLAVLVLAALGWAVWNSAELSSGFATSTLETKIVLGLGACFLIGVPVLYGARPNVVQQHSRRLQLLSAGMMAFGHGSNDAQKSMGIITLALVAFVANGHAAPEWMPHWVLPQGDAVPTWVILACAAAIALGTAAGGTRIIKTMGTKIIRITPLQGFAAETAGALTILGASHLGIPVSTTHVINAAIMGVGASKRMSAVRWGVAGNILIAWVVTLPFSAGLSWLSMKLLAALGA</sequence>
<feature type="transmembrane region" description="Helical" evidence="6">
    <location>
        <begin position="288"/>
        <end position="308"/>
    </location>
</feature>
<comment type="similarity">
    <text evidence="6">Belongs to the inorganic phosphate transporter (PiT) (TC 2.A.20) family.</text>
</comment>
<dbReference type="InterPro" id="IPR001204">
    <property type="entry name" value="Phos_transporter"/>
</dbReference>
<dbReference type="EMBL" id="QFQP01000020">
    <property type="protein sequence ID" value="PZR09558.1"/>
    <property type="molecule type" value="Genomic_DNA"/>
</dbReference>
<evidence type="ECO:0000256" key="2">
    <source>
        <dbReference type="ARBA" id="ARBA00022448"/>
    </source>
</evidence>